<accession>A0A3B0ZGW8</accession>
<reference evidence="2" key="1">
    <citation type="submission" date="2018-06" db="EMBL/GenBank/DDBJ databases">
        <authorList>
            <person name="Zhirakovskaya E."/>
        </authorList>
    </citation>
    <scope>NUCLEOTIDE SEQUENCE</scope>
</reference>
<dbReference type="GO" id="GO:0005737">
    <property type="term" value="C:cytoplasm"/>
    <property type="evidence" value="ECO:0007669"/>
    <property type="project" value="TreeGrafter"/>
</dbReference>
<evidence type="ECO:0000313" key="2">
    <source>
        <dbReference type="EMBL" id="VAW79956.1"/>
    </source>
</evidence>
<dbReference type="PANTHER" id="PTHR48079:SF6">
    <property type="entry name" value="NAD(P)-BINDING DOMAIN-CONTAINING PROTEIN-RELATED"/>
    <property type="match status" value="1"/>
</dbReference>
<organism evidence="2">
    <name type="scientific">hydrothermal vent metagenome</name>
    <dbReference type="NCBI Taxonomy" id="652676"/>
    <lineage>
        <taxon>unclassified sequences</taxon>
        <taxon>metagenomes</taxon>
        <taxon>ecological metagenomes</taxon>
    </lineage>
</organism>
<dbReference type="AlphaFoldDB" id="A0A3B0ZGW8"/>
<dbReference type="PANTHER" id="PTHR48079">
    <property type="entry name" value="PROTEIN YEEZ"/>
    <property type="match status" value="1"/>
</dbReference>
<protein>
    <submittedName>
        <fullName evidence="2">FIG010773: NAD-dependent epimerase/dehydratase</fullName>
    </submittedName>
</protein>
<evidence type="ECO:0000259" key="1">
    <source>
        <dbReference type="Pfam" id="PF01370"/>
    </source>
</evidence>
<dbReference type="Pfam" id="PF01370">
    <property type="entry name" value="Epimerase"/>
    <property type="match status" value="1"/>
</dbReference>
<sequence length="315" mass="34457">MSRLVAVTGATGFIGQTICRVLLSAGFDIRVLVRSPNSLGVLTACVENVVQGDLHDPQALKALVAGTQAVIHCAGVVRGACQDDFDKVNVEGVDNLLTAIKAADAPPRLFYLSSLAAREPTLSFYARSKYRSEQLLAASAGDLSWLALRPPAVYGPGDREMLPLFKIMSRGIAPVPGPRDARFSMVYVEDIAQLVLAWLQQDVTASGIYALDDGKVGGYDWDDVSHAVAQLCQRRVHALKVPAPVLDIPAWCNRSLARLWGYAPMLTPEKLRELRHPDWVCDNRALQTIVDWQPHYLLEQGLAKMPGWCARQGMD</sequence>
<name>A0A3B0ZGW8_9ZZZZ</name>
<dbReference type="InterPro" id="IPR001509">
    <property type="entry name" value="Epimerase_deHydtase"/>
</dbReference>
<dbReference type="GO" id="GO:0004029">
    <property type="term" value="F:aldehyde dehydrogenase (NAD+) activity"/>
    <property type="evidence" value="ECO:0007669"/>
    <property type="project" value="TreeGrafter"/>
</dbReference>
<dbReference type="Gene3D" id="3.40.50.720">
    <property type="entry name" value="NAD(P)-binding Rossmann-like Domain"/>
    <property type="match status" value="1"/>
</dbReference>
<dbReference type="InterPro" id="IPR051783">
    <property type="entry name" value="NAD(P)-dependent_oxidoreduct"/>
</dbReference>
<feature type="domain" description="NAD-dependent epimerase/dehydratase" evidence="1">
    <location>
        <begin position="5"/>
        <end position="202"/>
    </location>
</feature>
<dbReference type="EMBL" id="UOFK01000207">
    <property type="protein sequence ID" value="VAW79956.1"/>
    <property type="molecule type" value="Genomic_DNA"/>
</dbReference>
<proteinExistence type="predicted"/>
<gene>
    <name evidence="2" type="ORF">MNBD_GAMMA13-2054</name>
</gene>
<dbReference type="SUPFAM" id="SSF51735">
    <property type="entry name" value="NAD(P)-binding Rossmann-fold domains"/>
    <property type="match status" value="1"/>
</dbReference>
<dbReference type="InterPro" id="IPR036291">
    <property type="entry name" value="NAD(P)-bd_dom_sf"/>
</dbReference>